<keyword evidence="2" id="KW-0347">Helicase</keyword>
<dbReference type="GeneID" id="80540380"/>
<gene>
    <name evidence="2" type="primary">ORF40</name>
</gene>
<dbReference type="GO" id="GO:0004386">
    <property type="term" value="F:helicase activity"/>
    <property type="evidence" value="ECO:0007669"/>
    <property type="project" value="UniProtKB-KW"/>
</dbReference>
<feature type="domain" description="Herpesvirus helicase-primase complex component" evidence="1">
    <location>
        <begin position="520"/>
        <end position="649"/>
    </location>
</feature>
<evidence type="ECO:0000313" key="3">
    <source>
        <dbReference type="Proteomes" id="UP001147731"/>
    </source>
</evidence>
<dbReference type="InterPro" id="IPR004996">
    <property type="entry name" value="HSV_HEPA"/>
</dbReference>
<dbReference type="Proteomes" id="UP001147731">
    <property type="component" value="Segment"/>
</dbReference>
<keyword evidence="2" id="KW-0378">Hydrolase</keyword>
<proteinExistence type="predicted"/>
<dbReference type="RefSeq" id="YP_010801668.1">
    <property type="nucleotide sequence ID" value="NC_076967.1"/>
</dbReference>
<organism evidence="2 3">
    <name type="scientific">Colobine gammaherpesvirus 1</name>
    <dbReference type="NCBI Taxonomy" id="2597325"/>
    <lineage>
        <taxon>Viruses</taxon>
        <taxon>Duplodnaviria</taxon>
        <taxon>Heunggongvirae</taxon>
        <taxon>Peploviricota</taxon>
        <taxon>Herviviricetes</taxon>
        <taxon>Herpesvirales</taxon>
        <taxon>Orthoherpesviridae</taxon>
        <taxon>Gammaherpesvirinae</taxon>
        <taxon>Rhadinovirus</taxon>
        <taxon>Rhadinovirus colobinegamma1</taxon>
    </lineage>
</organism>
<reference evidence="2" key="1">
    <citation type="journal article" date="2019" name="Emerg. Infect. Dis.">
        <title>Novel Virus Related to Kaposi's Sarcoma-Associated Herpesvirus from Colobus Monkey.</title>
        <authorList>
            <person name="Dhingra A."/>
            <person name="Ganzenmueller T."/>
            <person name="Hage E."/>
            <person name="Suarez N.M."/>
            <person name="Matz-Rensing K."/>
            <person name="Widmer D."/>
            <person name="Pohlmann S."/>
            <person name="Davison A.J."/>
            <person name="Schulz T.F."/>
            <person name="Kaul A."/>
        </authorList>
    </citation>
    <scope>NUCLEOTIDE SEQUENCE</scope>
    <source>
        <strain evidence="2">Hannover</strain>
    </source>
</reference>
<dbReference type="Pfam" id="PF03324">
    <property type="entry name" value="Herpes_HEPA"/>
    <property type="match status" value="1"/>
</dbReference>
<name>A0A5B8G8Z1_9GAMA</name>
<dbReference type="EMBL" id="MH932584">
    <property type="protein sequence ID" value="QDQ69248.1"/>
    <property type="molecule type" value="Genomic_DNA"/>
</dbReference>
<keyword evidence="2" id="KW-0067">ATP-binding</keyword>
<sequence>MSGTPAIVARLTPPGHLLGVYFHSVNITRSVIVWQVNFLPVFPGDGETQHYFAVAEVDPGKLMCVPGVSTHRPSVTQHAVSLALWELPLRLNNPILRTLDELSSGVVVLRVTDDRVLLGAETSLITVDTRVLTCAYLHCESSLTYPDSSPRFSGTREFWHGEIYGECDIGEIGVYLKTRRGLYQCHSGQAQTPKREKGRLDILDVFLCREYKIKLQGSLVVLLVAHVPDFHVLWTNPASKWNGVLPEFLRALHDKLFGGRDGLPPAWMYVFPGAVPHGTTFDPYLPSFPCLPLRYGSPEKVDRVGAWRLCDPRILAHFEGILRTTVADVLLGAGDVKLMGTYASSVVWQTPVCDVNLGLCEADERTAIVRESHVLISMNLEPLVRENLHWASHPGDATLDTCLRLGSPVLVQSITAGYNCALSAVLSWATSRHHRWAAINRWCVFLILKSAASQHCCTEIADLRRACQVAGFGLQTEQMGGEFVFSMVSDSVYTTAPGYFLHASLREATTTGDPCPVKSWVESISFCLARFLLRSPDHSPIEIIEEVMPHYFLRRRESAFWLVPREMCKTEPACPSLPIDCVQPRRFLVTKSGPVCWWEEFPLPTNVDYGFYLGESLRILLAVGKQQPRHPDVHELTQLDDWSKVLSLF</sequence>
<keyword evidence="3" id="KW-1185">Reference proteome</keyword>
<accession>A0A5B8G8Z1</accession>
<evidence type="ECO:0000313" key="2">
    <source>
        <dbReference type="EMBL" id="QDQ69248.1"/>
    </source>
</evidence>
<dbReference type="Pfam" id="PF05774">
    <property type="entry name" value="Herpes_heli_pri"/>
    <property type="match status" value="1"/>
</dbReference>
<dbReference type="KEGG" id="vg:80540380"/>
<dbReference type="InterPro" id="IPR008650">
    <property type="entry name" value="Helicase-primas_cplx_Herpesvir"/>
</dbReference>
<evidence type="ECO:0000259" key="1">
    <source>
        <dbReference type="Pfam" id="PF05774"/>
    </source>
</evidence>
<keyword evidence="2" id="KW-0547">Nucleotide-binding</keyword>
<dbReference type="GO" id="GO:0019079">
    <property type="term" value="P:viral genome replication"/>
    <property type="evidence" value="ECO:0007669"/>
    <property type="project" value="InterPro"/>
</dbReference>
<protein>
    <submittedName>
        <fullName evidence="2">Helicase-primase subunit</fullName>
    </submittedName>
</protein>